<gene>
    <name evidence="2" type="ORF">MTR67_044774</name>
</gene>
<evidence type="ECO:0000256" key="1">
    <source>
        <dbReference type="SAM" id="MobiDB-lite"/>
    </source>
</evidence>
<name>A0AAF0UU24_SOLVR</name>
<feature type="region of interest" description="Disordered" evidence="1">
    <location>
        <begin position="54"/>
        <end position="91"/>
    </location>
</feature>
<sequence>MLIENGCHVDMGESGSAFITRPTESENFNFGVGEDHLNSEDPIATFSTPLFNTATADGATDDDIDIGPAGPDFSEEEVEGSDYSTKDGVESKAELVGDDDEEEYGSDVHEEVRELRAEKRSFQRRKRRERVAADNEEVPVGEAGPVLGFDETETGKVSHKGRLGGDKPYFASSDEDSFELDEDECCNDDEHEFGRSRRVKLSRKRSSKTQKIIHDPTAKKVVWQLGMVFKDVKEFRQALTKYAVRRRVRWRSG</sequence>
<keyword evidence="3" id="KW-1185">Reference proteome</keyword>
<evidence type="ECO:0000313" key="2">
    <source>
        <dbReference type="EMBL" id="WMV51389.1"/>
    </source>
</evidence>
<reference evidence="2" key="1">
    <citation type="submission" date="2023-08" db="EMBL/GenBank/DDBJ databases">
        <title>A de novo genome assembly of Solanum verrucosum Schlechtendal, a Mexican diploid species geographically isolated from the other diploid A-genome species in potato relatives.</title>
        <authorList>
            <person name="Hosaka K."/>
        </authorList>
    </citation>
    <scope>NUCLEOTIDE SEQUENCE</scope>
    <source>
        <tissue evidence="2">Young leaves</tissue>
    </source>
</reference>
<protein>
    <submittedName>
        <fullName evidence="2">Uncharacterized protein</fullName>
    </submittedName>
</protein>
<dbReference type="Proteomes" id="UP001234989">
    <property type="component" value="Chromosome 10"/>
</dbReference>
<dbReference type="EMBL" id="CP133621">
    <property type="protein sequence ID" value="WMV51389.1"/>
    <property type="molecule type" value="Genomic_DNA"/>
</dbReference>
<proteinExistence type="predicted"/>
<organism evidence="2 3">
    <name type="scientific">Solanum verrucosum</name>
    <dbReference type="NCBI Taxonomy" id="315347"/>
    <lineage>
        <taxon>Eukaryota</taxon>
        <taxon>Viridiplantae</taxon>
        <taxon>Streptophyta</taxon>
        <taxon>Embryophyta</taxon>
        <taxon>Tracheophyta</taxon>
        <taxon>Spermatophyta</taxon>
        <taxon>Magnoliopsida</taxon>
        <taxon>eudicotyledons</taxon>
        <taxon>Gunneridae</taxon>
        <taxon>Pentapetalae</taxon>
        <taxon>asterids</taxon>
        <taxon>lamiids</taxon>
        <taxon>Solanales</taxon>
        <taxon>Solanaceae</taxon>
        <taxon>Solanoideae</taxon>
        <taxon>Solaneae</taxon>
        <taxon>Solanum</taxon>
    </lineage>
</organism>
<dbReference type="AlphaFoldDB" id="A0AAF0UU24"/>
<feature type="region of interest" description="Disordered" evidence="1">
    <location>
        <begin position="120"/>
        <end position="168"/>
    </location>
</feature>
<accession>A0AAF0UU24</accession>
<evidence type="ECO:0000313" key="3">
    <source>
        <dbReference type="Proteomes" id="UP001234989"/>
    </source>
</evidence>